<dbReference type="Proteomes" id="UP001284601">
    <property type="component" value="Unassembled WGS sequence"/>
</dbReference>
<dbReference type="PRINTS" id="PR00080">
    <property type="entry name" value="SDRFAMILY"/>
</dbReference>
<organism evidence="2 3">
    <name type="scientific">Conexibacter stalactiti</name>
    <dbReference type="NCBI Taxonomy" id="1940611"/>
    <lineage>
        <taxon>Bacteria</taxon>
        <taxon>Bacillati</taxon>
        <taxon>Actinomycetota</taxon>
        <taxon>Thermoleophilia</taxon>
        <taxon>Solirubrobacterales</taxon>
        <taxon>Conexibacteraceae</taxon>
        <taxon>Conexibacter</taxon>
    </lineage>
</organism>
<dbReference type="InterPro" id="IPR002347">
    <property type="entry name" value="SDR_fam"/>
</dbReference>
<evidence type="ECO:0000313" key="2">
    <source>
        <dbReference type="EMBL" id="MDW5592791.1"/>
    </source>
</evidence>
<dbReference type="PRINTS" id="PR00081">
    <property type="entry name" value="GDHRDH"/>
</dbReference>
<dbReference type="EMBL" id="JAWSTH010000001">
    <property type="protein sequence ID" value="MDW5592791.1"/>
    <property type="molecule type" value="Genomic_DNA"/>
</dbReference>
<dbReference type="Gene3D" id="3.40.50.720">
    <property type="entry name" value="NAD(P)-binding Rossmann-like Domain"/>
    <property type="match status" value="1"/>
</dbReference>
<dbReference type="PROSITE" id="PS00061">
    <property type="entry name" value="ADH_SHORT"/>
    <property type="match status" value="1"/>
</dbReference>
<evidence type="ECO:0000313" key="3">
    <source>
        <dbReference type="Proteomes" id="UP001284601"/>
    </source>
</evidence>
<keyword evidence="3" id="KW-1185">Reference proteome</keyword>
<dbReference type="InterPro" id="IPR036291">
    <property type="entry name" value="NAD(P)-bd_dom_sf"/>
</dbReference>
<dbReference type="PANTHER" id="PTHR42879">
    <property type="entry name" value="3-OXOACYL-(ACYL-CARRIER-PROTEIN) REDUCTASE"/>
    <property type="match status" value="1"/>
</dbReference>
<dbReference type="PANTHER" id="PTHR42879:SF2">
    <property type="entry name" value="3-OXOACYL-[ACYL-CARRIER-PROTEIN] REDUCTASE FABG"/>
    <property type="match status" value="1"/>
</dbReference>
<dbReference type="RefSeq" id="WP_318595050.1">
    <property type="nucleotide sequence ID" value="NZ_JAWSTH010000001.1"/>
</dbReference>
<comment type="similarity">
    <text evidence="1">Belongs to the short-chain dehydrogenases/reductases (SDR) family.</text>
</comment>
<sequence>MRETERTPARDGADAGASLAGRTALVTGAASDIGRAVCRELHGAGARVVATDLRAEPLDALAAELPGLVAEPLDLLDAAAPARLARHPVDVLAAVAGLPVVARFAEHDAGEWDQLWAVNLRAPMAVTQALIAGMAERGWGRLVYVSSDSARAGAGGEAVYAATKAGLLGFAKSVARELARAGVTANVVCPGPVDTATSRAILDERPRLLEGLLRATPAGRLGTPEEVAAAIGYLASPAAGFVTGQVLSVNGGIAMA</sequence>
<reference evidence="3" key="1">
    <citation type="submission" date="2023-07" db="EMBL/GenBank/DDBJ databases">
        <title>Conexibacter stalactiti sp. nov., isolated from stalactites in a lava cave and emended description of the genus Conexibacter.</title>
        <authorList>
            <person name="Lee S.D."/>
        </authorList>
    </citation>
    <scope>NUCLEOTIDE SEQUENCE [LARGE SCALE GENOMIC DNA]</scope>
    <source>
        <strain evidence="3">KCTC 39840</strain>
    </source>
</reference>
<name>A0ABU4HHK9_9ACTN</name>
<dbReference type="Pfam" id="PF13561">
    <property type="entry name" value="adh_short_C2"/>
    <property type="match status" value="1"/>
</dbReference>
<dbReference type="InterPro" id="IPR020904">
    <property type="entry name" value="Sc_DH/Rdtase_CS"/>
</dbReference>
<reference evidence="2 3" key="2">
    <citation type="submission" date="2023-10" db="EMBL/GenBank/DDBJ databases">
        <authorList>
            <person name="Han X.F."/>
        </authorList>
    </citation>
    <scope>NUCLEOTIDE SEQUENCE [LARGE SCALE GENOMIC DNA]</scope>
    <source>
        <strain evidence="2 3">KCTC 39840</strain>
    </source>
</reference>
<protein>
    <submittedName>
        <fullName evidence="2">SDR family oxidoreductase</fullName>
    </submittedName>
</protein>
<proteinExistence type="inferred from homology"/>
<dbReference type="SUPFAM" id="SSF51735">
    <property type="entry name" value="NAD(P)-binding Rossmann-fold domains"/>
    <property type="match status" value="1"/>
</dbReference>
<comment type="caution">
    <text evidence="2">The sequence shown here is derived from an EMBL/GenBank/DDBJ whole genome shotgun (WGS) entry which is preliminary data.</text>
</comment>
<gene>
    <name evidence="2" type="ORF">R7226_00480</name>
</gene>
<evidence type="ECO:0000256" key="1">
    <source>
        <dbReference type="ARBA" id="ARBA00006484"/>
    </source>
</evidence>
<accession>A0ABU4HHK9</accession>
<dbReference type="InterPro" id="IPR050259">
    <property type="entry name" value="SDR"/>
</dbReference>